<name>Q1I4M8_PSEE4</name>
<dbReference type="EMBL" id="CT573326">
    <property type="protein sequence ID" value="CAK17408.1"/>
    <property type="molecule type" value="Genomic_DNA"/>
</dbReference>
<evidence type="ECO:0000313" key="1">
    <source>
        <dbReference type="EMBL" id="CAK17408.1"/>
    </source>
</evidence>
<evidence type="ECO:0000313" key="2">
    <source>
        <dbReference type="Proteomes" id="UP000000658"/>
    </source>
</evidence>
<reference evidence="1 2" key="1">
    <citation type="journal article" date="2006" name="Nat. Biotechnol.">
        <title>Complete genome sequence of the entomopathogenic and metabolically versatile soil bacterium Pseudomonas entomophila.</title>
        <authorList>
            <person name="Vodovar N."/>
            <person name="Vallenet D."/>
            <person name="Cruveiller S."/>
            <person name="Rouy Z."/>
            <person name="Barbe V."/>
            <person name="Acosta C."/>
            <person name="Cattolico L."/>
            <person name="Jubin C."/>
            <person name="Lajus A."/>
            <person name="Segurens B."/>
            <person name="Vacherie B."/>
            <person name="Wincker P."/>
            <person name="Weissenbach J."/>
            <person name="Lemaitre B."/>
            <person name="Medigue C."/>
            <person name="Boccard F."/>
        </authorList>
    </citation>
    <scope>NUCLEOTIDE SEQUENCE [LARGE SCALE GENOMIC DNA]</scope>
    <source>
        <strain evidence="1 2">L48</strain>
    </source>
</reference>
<dbReference type="STRING" id="384676.PSEEN4749"/>
<dbReference type="HOGENOM" id="CLU_3404943_0_0_6"/>
<dbReference type="AlphaFoldDB" id="Q1I4M8"/>
<protein>
    <submittedName>
        <fullName evidence="1">Uncharacterized protein</fullName>
    </submittedName>
</protein>
<proteinExistence type="predicted"/>
<accession>Q1I4M8</accession>
<dbReference type="KEGG" id="pen:PSEEN4749"/>
<sequence length="30" mass="3477">MSPLWRDLLFRPADFEGFKPPCEANNVLVN</sequence>
<dbReference type="Proteomes" id="UP000000658">
    <property type="component" value="Chromosome"/>
</dbReference>
<gene>
    <name evidence="1" type="ordered locus">PSEEN4749</name>
</gene>
<organism evidence="1 2">
    <name type="scientific">Pseudomonas entomophila (strain L48)</name>
    <dbReference type="NCBI Taxonomy" id="384676"/>
    <lineage>
        <taxon>Bacteria</taxon>
        <taxon>Pseudomonadati</taxon>
        <taxon>Pseudomonadota</taxon>
        <taxon>Gammaproteobacteria</taxon>
        <taxon>Pseudomonadales</taxon>
        <taxon>Pseudomonadaceae</taxon>
        <taxon>Pseudomonas</taxon>
    </lineage>
</organism>